<evidence type="ECO:0000313" key="2">
    <source>
        <dbReference type="Proteomes" id="UP000320244"/>
    </source>
</evidence>
<evidence type="ECO:0000313" key="1">
    <source>
        <dbReference type="EMBL" id="TWP37909.1"/>
    </source>
</evidence>
<accession>A0A563E6I1</accession>
<name>A0A563E6I1_9MICO</name>
<comment type="caution">
    <text evidence="1">The sequence shown here is derived from an EMBL/GenBank/DDBJ whole genome shotgun (WGS) entry which is preliminary data.</text>
</comment>
<proteinExistence type="predicted"/>
<dbReference type="Proteomes" id="UP000320244">
    <property type="component" value="Unassembled WGS sequence"/>
</dbReference>
<dbReference type="EMBL" id="VCQV01000004">
    <property type="protein sequence ID" value="TWP37909.1"/>
    <property type="molecule type" value="Genomic_DNA"/>
</dbReference>
<dbReference type="RefSeq" id="WP_146315479.1">
    <property type="nucleotide sequence ID" value="NZ_VCQV01000004.1"/>
</dbReference>
<dbReference type="AlphaFoldDB" id="A0A563E6I1"/>
<evidence type="ECO:0008006" key="3">
    <source>
        <dbReference type="Google" id="ProtNLM"/>
    </source>
</evidence>
<dbReference type="OrthoDB" id="3173471at2"/>
<reference evidence="1 2" key="1">
    <citation type="submission" date="2019-05" db="EMBL/GenBank/DDBJ databases">
        <authorList>
            <person name="Lee S.D."/>
        </authorList>
    </citation>
    <scope>NUCLEOTIDE SEQUENCE [LARGE SCALE GENOMIC DNA]</scope>
    <source>
        <strain evidence="1 2">C5-26</strain>
    </source>
</reference>
<sequence>MTQRILIDAALLVMPNAWCVTHHTAARLLRGVVPDSCVVHLGGGRSITSKRAEVQVHRYESRPETTLVRGVRVTSPVRTVELDLVDLVVLADSLARYDEKLPAQLVAAASLSTARGAKRARLAAALTRTGAESTHESRLRMLMVVAGLPEPVLNLELRDDEGRVRYRIDLSYPPARLAIEYDGRHHAARSDVAALLPGPSRSVTAYRRRRCQHAARHSSVRFWR</sequence>
<reference evidence="1 2" key="2">
    <citation type="submission" date="2019-08" db="EMBL/GenBank/DDBJ databases">
        <title>Jejuicoccus antrihumi gen. nov., sp. nov., a new member of the family Dermacoccaceae isolated from a cave.</title>
        <authorList>
            <person name="Schumann P."/>
            <person name="Kim I.S."/>
        </authorList>
    </citation>
    <scope>NUCLEOTIDE SEQUENCE [LARGE SCALE GENOMIC DNA]</scope>
    <source>
        <strain evidence="1 2">C5-26</strain>
    </source>
</reference>
<keyword evidence="2" id="KW-1185">Reference proteome</keyword>
<gene>
    <name evidence="1" type="ORF">FGL98_04135</name>
</gene>
<protein>
    <recommendedName>
        <fullName evidence="3">DUF559 domain-containing protein</fullName>
    </recommendedName>
</protein>
<organism evidence="1 2">
    <name type="scientific">Leekyejoonella antrihumi</name>
    <dbReference type="NCBI Taxonomy" id="1660198"/>
    <lineage>
        <taxon>Bacteria</taxon>
        <taxon>Bacillati</taxon>
        <taxon>Actinomycetota</taxon>
        <taxon>Actinomycetes</taxon>
        <taxon>Micrococcales</taxon>
        <taxon>Dermacoccaceae</taxon>
        <taxon>Leekyejoonella</taxon>
    </lineage>
</organism>